<dbReference type="AlphaFoldDB" id="A0A1H8CIJ6"/>
<dbReference type="Proteomes" id="UP000182719">
    <property type="component" value="Unassembled WGS sequence"/>
</dbReference>
<evidence type="ECO:0000256" key="4">
    <source>
        <dbReference type="PROSITE-ProRule" id="PRU00433"/>
    </source>
</evidence>
<dbReference type="GO" id="GO:0009055">
    <property type="term" value="F:electron transfer activity"/>
    <property type="evidence" value="ECO:0007669"/>
    <property type="project" value="InterPro"/>
</dbReference>
<dbReference type="InterPro" id="IPR009056">
    <property type="entry name" value="Cyt_c-like_dom"/>
</dbReference>
<dbReference type="GO" id="GO:0046872">
    <property type="term" value="F:metal ion binding"/>
    <property type="evidence" value="ECO:0007669"/>
    <property type="project" value="UniProtKB-KW"/>
</dbReference>
<dbReference type="GO" id="GO:0020037">
    <property type="term" value="F:heme binding"/>
    <property type="evidence" value="ECO:0007669"/>
    <property type="project" value="InterPro"/>
</dbReference>
<evidence type="ECO:0000256" key="1">
    <source>
        <dbReference type="ARBA" id="ARBA00022617"/>
    </source>
</evidence>
<dbReference type="Pfam" id="PF13442">
    <property type="entry name" value="Cytochrome_CBB3"/>
    <property type="match status" value="1"/>
</dbReference>
<evidence type="ECO:0000313" key="8">
    <source>
        <dbReference type="Proteomes" id="UP000182719"/>
    </source>
</evidence>
<feature type="transmembrane region" description="Helical" evidence="5">
    <location>
        <begin position="14"/>
        <end position="36"/>
    </location>
</feature>
<reference evidence="8" key="1">
    <citation type="submission" date="2016-10" db="EMBL/GenBank/DDBJ databases">
        <authorList>
            <person name="Varghese N."/>
            <person name="Submissions S."/>
        </authorList>
    </citation>
    <scope>NUCLEOTIDE SEQUENCE [LARGE SCALE GENOMIC DNA]</scope>
    <source>
        <strain evidence="8">DSM 17044</strain>
    </source>
</reference>
<dbReference type="Gene3D" id="1.10.760.10">
    <property type="entry name" value="Cytochrome c-like domain"/>
    <property type="match status" value="1"/>
</dbReference>
<protein>
    <submittedName>
        <fullName evidence="7">Cytochrome C oxidase, cbb3-type, subunit III</fullName>
    </submittedName>
</protein>
<evidence type="ECO:0000313" key="7">
    <source>
        <dbReference type="EMBL" id="SEM95121.1"/>
    </source>
</evidence>
<evidence type="ECO:0000259" key="6">
    <source>
        <dbReference type="PROSITE" id="PS51007"/>
    </source>
</evidence>
<dbReference type="OrthoDB" id="9805202at2"/>
<feature type="domain" description="Cytochrome c" evidence="6">
    <location>
        <begin position="315"/>
        <end position="489"/>
    </location>
</feature>
<evidence type="ECO:0000256" key="3">
    <source>
        <dbReference type="ARBA" id="ARBA00023004"/>
    </source>
</evidence>
<dbReference type="InterPro" id="IPR036909">
    <property type="entry name" value="Cyt_c-like_dom_sf"/>
</dbReference>
<proteinExistence type="predicted"/>
<keyword evidence="5" id="KW-0812">Transmembrane</keyword>
<evidence type="ECO:0000256" key="2">
    <source>
        <dbReference type="ARBA" id="ARBA00022723"/>
    </source>
</evidence>
<gene>
    <name evidence="7" type="ORF">SAMN05444354_12698</name>
</gene>
<keyword evidence="8" id="KW-1185">Reference proteome</keyword>
<dbReference type="GO" id="GO:0004130">
    <property type="term" value="F:cytochrome-c peroxidase activity"/>
    <property type="evidence" value="ECO:0007669"/>
    <property type="project" value="TreeGrafter"/>
</dbReference>
<dbReference type="PANTHER" id="PTHR30600">
    <property type="entry name" value="CYTOCHROME C PEROXIDASE-RELATED"/>
    <property type="match status" value="1"/>
</dbReference>
<dbReference type="SUPFAM" id="SSF46626">
    <property type="entry name" value="Cytochrome c"/>
    <property type="match status" value="1"/>
</dbReference>
<keyword evidence="2 4" id="KW-0479">Metal-binding</keyword>
<dbReference type="PROSITE" id="PS51007">
    <property type="entry name" value="CYTC"/>
    <property type="match status" value="1"/>
</dbReference>
<dbReference type="InterPro" id="IPR051395">
    <property type="entry name" value="Cytochrome_c_Peroxidase/MauG"/>
</dbReference>
<dbReference type="RefSeq" id="WP_143101648.1">
    <property type="nucleotide sequence ID" value="NZ_FOAP01000026.1"/>
</dbReference>
<accession>A0A1H8CIJ6</accession>
<dbReference type="PANTHER" id="PTHR30600:SF9">
    <property type="entry name" value="BLR7738 PROTEIN"/>
    <property type="match status" value="1"/>
</dbReference>
<keyword evidence="3 4" id="KW-0408">Iron</keyword>
<name>A0A1H8CIJ6_STIAU</name>
<keyword evidence="1 4" id="KW-0349">Heme</keyword>
<keyword evidence="5" id="KW-0472">Membrane</keyword>
<dbReference type="Pfam" id="PF21419">
    <property type="entry name" value="RoxA-like_Cyt-c"/>
    <property type="match status" value="1"/>
</dbReference>
<dbReference type="EMBL" id="FOAP01000026">
    <property type="protein sequence ID" value="SEM95121.1"/>
    <property type="molecule type" value="Genomic_DNA"/>
</dbReference>
<evidence type="ECO:0000256" key="5">
    <source>
        <dbReference type="SAM" id="Phobius"/>
    </source>
</evidence>
<sequence>MNTENTYSRWFGRVMWAGIVATLVIALPWYSAWFYLFREQPVRVASAEEHFKYGSIGTEFESGFPYWIWLVLPRLFPEKLPGPGGYTSLGMVWEYGQEMPVGFTKQTVGFPRVGLNCAACHTSSYRKSESDGRPTLVTGGAGQSFDAQGYLRFLFACADDPRFTADILLPQIERVYPLSFMERQLYRYLLIPATRRELLKQKELYSWMDSRPDWGRGRVDPFNPVKFVILGIPEDGTLGNSDMMPLWALKDRPGKAYHWDGLNPVMREVVIGSAIADGAPPKVINRPDVQANLRRVQAFLQELPAPKYPFAVDEALKEQGRAIYAASCASCHGPKGQGTDQIIPISEVGTDAHRLEMWTSQAAQAYDQYTAGYSWELTSFRKELGYLAAPLKGLWLRAPYLHNGSVPTLKDLLEPVSQRPSSFFRGNDVYDPENVGFVSDQPQVHRNGGTLPLFRFDTTVPGNSNQGHVYGVDLPSDAKRALLEFLKSL</sequence>
<keyword evidence="5" id="KW-1133">Transmembrane helix</keyword>
<organism evidence="7 8">
    <name type="scientific">Stigmatella aurantiaca</name>
    <dbReference type="NCBI Taxonomy" id="41"/>
    <lineage>
        <taxon>Bacteria</taxon>
        <taxon>Pseudomonadati</taxon>
        <taxon>Myxococcota</taxon>
        <taxon>Myxococcia</taxon>
        <taxon>Myxococcales</taxon>
        <taxon>Cystobacterineae</taxon>
        <taxon>Archangiaceae</taxon>
        <taxon>Stigmatella</taxon>
    </lineage>
</organism>